<evidence type="ECO:0000256" key="3">
    <source>
        <dbReference type="ARBA" id="ARBA00023274"/>
    </source>
</evidence>
<dbReference type="GeneID" id="9046448"/>
<dbReference type="Pfam" id="PF01090">
    <property type="entry name" value="Ribosomal_S19e"/>
    <property type="match status" value="1"/>
</dbReference>
<dbReference type="FunFam" id="1.10.10.10:FF:000118">
    <property type="entry name" value="40S ribosomal protein S19"/>
    <property type="match status" value="1"/>
</dbReference>
<dbReference type="Proteomes" id="UP000007800">
    <property type="component" value="Unassembled WGS sequence"/>
</dbReference>
<evidence type="ECO:0000256" key="2">
    <source>
        <dbReference type="ARBA" id="ARBA00022980"/>
    </source>
</evidence>
<dbReference type="InterPro" id="IPR001266">
    <property type="entry name" value="Ribosomal_eS19"/>
</dbReference>
<proteinExistence type="inferred from homology"/>
<dbReference type="GO" id="GO:0003723">
    <property type="term" value="F:RNA binding"/>
    <property type="evidence" value="ECO:0007669"/>
    <property type="project" value="TreeGrafter"/>
</dbReference>
<evidence type="ECO:0000256" key="1">
    <source>
        <dbReference type="ARBA" id="ARBA00010014"/>
    </source>
</evidence>
<name>C5KIS1_PERM5</name>
<keyword evidence="2 5" id="KW-0689">Ribosomal protein</keyword>
<organism evidence="6">
    <name type="scientific">Perkinsus marinus (strain ATCC 50983 / TXsc)</name>
    <dbReference type="NCBI Taxonomy" id="423536"/>
    <lineage>
        <taxon>Eukaryota</taxon>
        <taxon>Sar</taxon>
        <taxon>Alveolata</taxon>
        <taxon>Perkinsozoa</taxon>
        <taxon>Perkinsea</taxon>
        <taxon>Perkinsida</taxon>
        <taxon>Perkinsidae</taxon>
        <taxon>Perkinsus</taxon>
    </lineage>
</organism>
<dbReference type="InParanoid" id="C5KIS1"/>
<dbReference type="GO" id="GO:0022627">
    <property type="term" value="C:cytosolic small ribosomal subunit"/>
    <property type="evidence" value="ECO:0007669"/>
    <property type="project" value="TreeGrafter"/>
</dbReference>
<evidence type="ECO:0000313" key="5">
    <source>
        <dbReference type="EMBL" id="EER15622.1"/>
    </source>
</evidence>
<dbReference type="PANTHER" id="PTHR11710">
    <property type="entry name" value="40S RIBOSOMAL PROTEIN S19"/>
    <property type="match status" value="1"/>
</dbReference>
<evidence type="ECO:0000256" key="4">
    <source>
        <dbReference type="SAM" id="MobiDB-lite"/>
    </source>
</evidence>
<gene>
    <name evidence="5" type="ORF">Pmar_PMAR010384</name>
</gene>
<comment type="similarity">
    <text evidence="1">Belongs to the eukaryotic ribosomal protein eS19 family.</text>
</comment>
<dbReference type="SMART" id="SM01413">
    <property type="entry name" value="Ribosomal_S19e"/>
    <property type="match status" value="1"/>
</dbReference>
<dbReference type="GO" id="GO:0003735">
    <property type="term" value="F:structural constituent of ribosome"/>
    <property type="evidence" value="ECO:0007669"/>
    <property type="project" value="InterPro"/>
</dbReference>
<dbReference type="EMBL" id="GG673321">
    <property type="protein sequence ID" value="EER15622.1"/>
    <property type="molecule type" value="Genomic_DNA"/>
</dbReference>
<dbReference type="OrthoDB" id="428974at2759"/>
<dbReference type="FunCoup" id="C5KIS1">
    <property type="interactions" value="843"/>
</dbReference>
<protein>
    <submittedName>
        <fullName evidence="5">40S ribosomal protein S19, putative</fullName>
    </submittedName>
</protein>
<accession>C5KIS1</accession>
<dbReference type="InterPro" id="IPR036390">
    <property type="entry name" value="WH_DNA-bd_sf"/>
</dbReference>
<sequence>MCELVAKYDAKTVKDVPAELFIKAFAAHLKAQGQMEVPKWAEYIKTGTQRELAPYDDDYLYIRAAAIARRIYIRPNIGVGALRKIFGMKSNSGTCRTHFTLGAGKINRFLLQQLEKMGFIAQSDAMKGGRMITSLGRQTLDTVAVQAAKAAKPAVEEREPRLPLRRPLRVSASTQQ</sequence>
<dbReference type="Gene3D" id="1.10.10.10">
    <property type="entry name" value="Winged helix-like DNA-binding domain superfamily/Winged helix DNA-binding domain"/>
    <property type="match status" value="1"/>
</dbReference>
<reference evidence="5 6" key="1">
    <citation type="submission" date="2008-07" db="EMBL/GenBank/DDBJ databases">
        <authorList>
            <person name="El-Sayed N."/>
            <person name="Caler E."/>
            <person name="Inman J."/>
            <person name="Amedeo P."/>
            <person name="Hass B."/>
            <person name="Wortman J."/>
        </authorList>
    </citation>
    <scope>NUCLEOTIDE SEQUENCE [LARGE SCALE GENOMIC DNA]</scope>
    <source>
        <strain evidence="6">ATCC 50983 / TXsc</strain>
    </source>
</reference>
<dbReference type="PANTHER" id="PTHR11710:SF0">
    <property type="entry name" value="40S RIBOSOMAL PROTEIN S19"/>
    <property type="match status" value="1"/>
</dbReference>
<keyword evidence="3" id="KW-0687">Ribonucleoprotein</keyword>
<dbReference type="InterPro" id="IPR036388">
    <property type="entry name" value="WH-like_DNA-bd_sf"/>
</dbReference>
<feature type="region of interest" description="Disordered" evidence="4">
    <location>
        <begin position="151"/>
        <end position="176"/>
    </location>
</feature>
<dbReference type="AlphaFoldDB" id="C5KIS1"/>
<dbReference type="OMA" id="YYTRTAS"/>
<dbReference type="GO" id="GO:0000028">
    <property type="term" value="P:ribosomal small subunit assembly"/>
    <property type="evidence" value="ECO:0007669"/>
    <property type="project" value="TreeGrafter"/>
</dbReference>
<dbReference type="GO" id="GO:0006412">
    <property type="term" value="P:translation"/>
    <property type="evidence" value="ECO:0007669"/>
    <property type="project" value="InterPro"/>
</dbReference>
<dbReference type="SUPFAM" id="SSF46785">
    <property type="entry name" value="Winged helix' DNA-binding domain"/>
    <property type="match status" value="1"/>
</dbReference>
<dbReference type="RefSeq" id="XP_002783826.1">
    <property type="nucleotide sequence ID" value="XM_002783780.1"/>
</dbReference>
<keyword evidence="6" id="KW-1185">Reference proteome</keyword>
<evidence type="ECO:0000313" key="6">
    <source>
        <dbReference type="Proteomes" id="UP000007800"/>
    </source>
</evidence>